<organism evidence="4 5">
    <name type="scientific">Lactobacillus colini</name>
    <dbReference type="NCBI Taxonomy" id="1819254"/>
    <lineage>
        <taxon>Bacteria</taxon>
        <taxon>Bacillati</taxon>
        <taxon>Bacillota</taxon>
        <taxon>Bacilli</taxon>
        <taxon>Lactobacillales</taxon>
        <taxon>Lactobacillaceae</taxon>
        <taxon>Lactobacillus</taxon>
    </lineage>
</organism>
<evidence type="ECO:0000259" key="3">
    <source>
        <dbReference type="PROSITE" id="PS50977"/>
    </source>
</evidence>
<reference evidence="4 5" key="1">
    <citation type="submission" date="2021-03" db="EMBL/GenBank/DDBJ databases">
        <title>Genomic Encyclopedia of Type Strains, Phase IV (KMG-IV): sequencing the most valuable type-strain genomes for metagenomic binning, comparative biology and taxonomic classification.</title>
        <authorList>
            <person name="Goeker M."/>
        </authorList>
    </citation>
    <scope>NUCLEOTIDE SEQUENCE [LARGE SCALE GENOMIC DNA]</scope>
    <source>
        <strain evidence="4 5">DSM 101872</strain>
    </source>
</reference>
<evidence type="ECO:0000256" key="1">
    <source>
        <dbReference type="ARBA" id="ARBA00023125"/>
    </source>
</evidence>
<dbReference type="RefSeq" id="WP_209686904.1">
    <property type="nucleotide sequence ID" value="NZ_JAGGLU010000006.1"/>
</dbReference>
<dbReference type="PROSITE" id="PS50977">
    <property type="entry name" value="HTH_TETR_2"/>
    <property type="match status" value="1"/>
</dbReference>
<keyword evidence="5" id="KW-1185">Reference proteome</keyword>
<dbReference type="Proteomes" id="UP001519292">
    <property type="component" value="Unassembled WGS sequence"/>
</dbReference>
<feature type="domain" description="HTH tetR-type" evidence="3">
    <location>
        <begin position="6"/>
        <end position="66"/>
    </location>
</feature>
<dbReference type="InterPro" id="IPR001647">
    <property type="entry name" value="HTH_TetR"/>
</dbReference>
<proteinExistence type="predicted"/>
<feature type="DNA-binding region" description="H-T-H motif" evidence="2">
    <location>
        <begin position="29"/>
        <end position="48"/>
    </location>
</feature>
<accession>A0ABS4MEP9</accession>
<dbReference type="EMBL" id="JAGGLU010000006">
    <property type="protein sequence ID" value="MBP2058162.1"/>
    <property type="molecule type" value="Genomic_DNA"/>
</dbReference>
<sequence length="191" mass="21738">MARKKEIDKKKILDAAYKLAIRSGMESLTARNIAKAVHCSTQPIYLEFENMGDLHNQVLEKISNELKSKTLQQSFTGEPLIDLDLSYIYFAKDHMGLFRAMFVDSKFGTDMISDTLMELGLMKFKEQYGNDSFDEEHLRHIIVSNWISATGIAALQLNQMVNLSQEQIITVLKSQLDDAIANDRLKVEMGE</sequence>
<gene>
    <name evidence="4" type="ORF">J2Z60_001339</name>
</gene>
<comment type="caution">
    <text evidence="4">The sequence shown here is derived from an EMBL/GenBank/DDBJ whole genome shotgun (WGS) entry which is preliminary data.</text>
</comment>
<dbReference type="Gene3D" id="1.10.357.10">
    <property type="entry name" value="Tetracycline Repressor, domain 2"/>
    <property type="match status" value="1"/>
</dbReference>
<keyword evidence="1 2" id="KW-0238">DNA-binding</keyword>
<protein>
    <submittedName>
        <fullName evidence="4">AcrR family transcriptional regulator</fullName>
    </submittedName>
</protein>
<evidence type="ECO:0000313" key="4">
    <source>
        <dbReference type="EMBL" id="MBP2058162.1"/>
    </source>
</evidence>
<evidence type="ECO:0000256" key="2">
    <source>
        <dbReference type="PROSITE-ProRule" id="PRU00335"/>
    </source>
</evidence>
<name>A0ABS4MEP9_9LACO</name>
<dbReference type="Pfam" id="PF00440">
    <property type="entry name" value="TetR_N"/>
    <property type="match status" value="1"/>
</dbReference>
<dbReference type="InterPro" id="IPR036271">
    <property type="entry name" value="Tet_transcr_reg_TetR-rel_C_sf"/>
</dbReference>
<dbReference type="SUPFAM" id="SSF46689">
    <property type="entry name" value="Homeodomain-like"/>
    <property type="match status" value="1"/>
</dbReference>
<evidence type="ECO:0000313" key="5">
    <source>
        <dbReference type="Proteomes" id="UP001519292"/>
    </source>
</evidence>
<dbReference type="SUPFAM" id="SSF48498">
    <property type="entry name" value="Tetracyclin repressor-like, C-terminal domain"/>
    <property type="match status" value="1"/>
</dbReference>
<dbReference type="InterPro" id="IPR009057">
    <property type="entry name" value="Homeodomain-like_sf"/>
</dbReference>